<dbReference type="SUPFAM" id="SSF46929">
    <property type="entry name" value="DNA helicase RuvA subunit, C-terminal domain"/>
    <property type="match status" value="1"/>
</dbReference>
<comment type="caution">
    <text evidence="8">The sequence shown here is derived from an EMBL/GenBank/DDBJ whole genome shotgun (WGS) entry which is preliminary data.</text>
</comment>
<organism evidence="8 9">
    <name type="scientific">Oliverpabstia intestinalis</name>
    <dbReference type="NCBI Taxonomy" id="2606633"/>
    <lineage>
        <taxon>Bacteria</taxon>
        <taxon>Bacillati</taxon>
        <taxon>Bacillota</taxon>
        <taxon>Clostridia</taxon>
        <taxon>Lachnospirales</taxon>
        <taxon>Lachnospiraceae</taxon>
        <taxon>Oliverpabstia</taxon>
    </lineage>
</organism>
<dbReference type="InterPro" id="IPR012340">
    <property type="entry name" value="NA-bd_OB-fold"/>
</dbReference>
<dbReference type="InterPro" id="IPR011114">
    <property type="entry name" value="RuvA_C"/>
</dbReference>
<evidence type="ECO:0000313" key="8">
    <source>
        <dbReference type="EMBL" id="MST66678.1"/>
    </source>
</evidence>
<dbReference type="InterPro" id="IPR010994">
    <property type="entry name" value="RuvA_2-like"/>
</dbReference>
<evidence type="ECO:0000256" key="4">
    <source>
        <dbReference type="ARBA" id="ARBA00023172"/>
    </source>
</evidence>
<dbReference type="Gene3D" id="2.40.50.140">
    <property type="entry name" value="Nucleic acid-binding proteins"/>
    <property type="match status" value="1"/>
</dbReference>
<gene>
    <name evidence="6 8" type="primary">ruvA</name>
    <name evidence="8" type="ORF">FYJ57_07995</name>
</gene>
<dbReference type="SUPFAM" id="SSF50249">
    <property type="entry name" value="Nucleic acid-binding proteins"/>
    <property type="match status" value="1"/>
</dbReference>
<dbReference type="GO" id="GO:0009378">
    <property type="term" value="F:four-way junction helicase activity"/>
    <property type="evidence" value="ECO:0007669"/>
    <property type="project" value="InterPro"/>
</dbReference>
<evidence type="ECO:0000256" key="3">
    <source>
        <dbReference type="ARBA" id="ARBA00023125"/>
    </source>
</evidence>
<accession>A0A7X2P363</accession>
<feature type="domain" description="Helix-hairpin-helix DNA-binding motif class 1" evidence="7">
    <location>
        <begin position="73"/>
        <end position="92"/>
    </location>
</feature>
<evidence type="ECO:0000256" key="2">
    <source>
        <dbReference type="ARBA" id="ARBA00022763"/>
    </source>
</evidence>
<dbReference type="HAMAP" id="MF_00031">
    <property type="entry name" value="DNA_HJ_migration_RuvA"/>
    <property type="match status" value="1"/>
</dbReference>
<dbReference type="Proteomes" id="UP000440513">
    <property type="component" value="Unassembled WGS sequence"/>
</dbReference>
<sequence>MIGYVKGILEEADDQCIIVDNHGIGYRIFVPGSVFSGAIPIGQEVKIYTYLNVKEDAMQLYGFATRDDLRVFKLLLGVNGIGPKAGLGILSALSADDLRFAVLADDAAAIAKAPGIGKKTAQKLILELKDKLDLEDAFEQKLANQSAAGIPETEGDNQLQEAVQALVALGYPNTDALRAVKKVEGAETMDVETLLKAALKKMI</sequence>
<keyword evidence="2 6" id="KW-0227">DNA damage</keyword>
<feature type="region of interest" description="Domain III" evidence="6">
    <location>
        <begin position="154"/>
        <end position="203"/>
    </location>
</feature>
<comment type="caution">
    <text evidence="6">Lacks conserved residue(s) required for the propagation of feature annotation.</text>
</comment>
<comment type="domain">
    <text evidence="6">Has three domains with a flexible linker between the domains II and III and assumes an 'L' shape. Domain III is highly mobile and contacts RuvB.</text>
</comment>
<dbReference type="GO" id="GO:0006310">
    <property type="term" value="P:DNA recombination"/>
    <property type="evidence" value="ECO:0007669"/>
    <property type="project" value="UniProtKB-UniRule"/>
</dbReference>
<name>A0A7X2P363_9FIRM</name>
<dbReference type="InterPro" id="IPR000085">
    <property type="entry name" value="RuvA"/>
</dbReference>
<feature type="region of interest" description="Domain II" evidence="6">
    <location>
        <begin position="65"/>
        <end position="142"/>
    </location>
</feature>
<dbReference type="NCBIfam" id="TIGR00084">
    <property type="entry name" value="ruvA"/>
    <property type="match status" value="1"/>
</dbReference>
<dbReference type="Pfam" id="PF07499">
    <property type="entry name" value="RuvA_C"/>
    <property type="match status" value="1"/>
</dbReference>
<comment type="function">
    <text evidence="6">The RuvA-RuvB-RuvC complex processes Holliday junction (HJ) DNA during genetic recombination and DNA repair, while the RuvA-RuvB complex plays an important role in the rescue of blocked DNA replication forks via replication fork reversal (RFR). RuvA specifically binds to HJ cruciform DNA, conferring on it an open structure. The RuvB hexamer acts as an ATP-dependent pump, pulling dsDNA into and through the RuvAB complex. HJ branch migration allows RuvC to scan DNA until it finds its consensus sequence, where it cleaves and resolves the cruciform DNA.</text>
</comment>
<dbReference type="SMART" id="SM00278">
    <property type="entry name" value="HhH1"/>
    <property type="match status" value="2"/>
</dbReference>
<dbReference type="AlphaFoldDB" id="A0A7X2P363"/>
<keyword evidence="1 6" id="KW-0963">Cytoplasm</keyword>
<dbReference type="SUPFAM" id="SSF47781">
    <property type="entry name" value="RuvA domain 2-like"/>
    <property type="match status" value="1"/>
</dbReference>
<evidence type="ECO:0000256" key="1">
    <source>
        <dbReference type="ARBA" id="ARBA00022490"/>
    </source>
</evidence>
<dbReference type="GO" id="GO:0006281">
    <property type="term" value="P:DNA repair"/>
    <property type="evidence" value="ECO:0007669"/>
    <property type="project" value="UniProtKB-UniRule"/>
</dbReference>
<comment type="subunit">
    <text evidence="6">Homotetramer. Forms an RuvA(8)-RuvB(12)-Holliday junction (HJ) complex. HJ DNA is sandwiched between 2 RuvA tetramers; dsDNA enters through RuvA and exits via RuvB. An RuvB hexamer assembles on each DNA strand where it exits the tetramer. Each RuvB hexamer is contacted by two RuvA subunits (via domain III) on 2 adjacent RuvB subunits; this complex drives branch migration. In the full resolvosome a probable DNA-RuvA(4)-RuvB(12)-RuvC(2) complex forms which resolves the HJ.</text>
</comment>
<dbReference type="GO" id="GO:0005737">
    <property type="term" value="C:cytoplasm"/>
    <property type="evidence" value="ECO:0007669"/>
    <property type="project" value="UniProtKB-SubCell"/>
</dbReference>
<dbReference type="Pfam" id="PF01330">
    <property type="entry name" value="RuvA_N"/>
    <property type="match status" value="1"/>
</dbReference>
<evidence type="ECO:0000256" key="6">
    <source>
        <dbReference type="HAMAP-Rule" id="MF_00031"/>
    </source>
</evidence>
<proteinExistence type="inferred from homology"/>
<reference evidence="8 9" key="1">
    <citation type="submission" date="2019-08" db="EMBL/GenBank/DDBJ databases">
        <title>In-depth cultivation of the pig gut microbiome towards novel bacterial diversity and tailored functional studies.</title>
        <authorList>
            <person name="Wylensek D."/>
            <person name="Hitch T.C.A."/>
            <person name="Clavel T."/>
        </authorList>
    </citation>
    <scope>NUCLEOTIDE SEQUENCE [LARGE SCALE GENOMIC DNA]</scope>
    <source>
        <strain evidence="8 9">BSM-380-WT-5A</strain>
    </source>
</reference>
<feature type="region of interest" description="Domain I" evidence="6">
    <location>
        <begin position="1"/>
        <end position="64"/>
    </location>
</feature>
<comment type="similarity">
    <text evidence="6">Belongs to the RuvA family.</text>
</comment>
<keyword evidence="5 6" id="KW-0234">DNA repair</keyword>
<dbReference type="Pfam" id="PF14520">
    <property type="entry name" value="HHH_5"/>
    <property type="match status" value="1"/>
</dbReference>
<feature type="domain" description="Helix-hairpin-helix DNA-binding motif class 1" evidence="7">
    <location>
        <begin position="108"/>
        <end position="127"/>
    </location>
</feature>
<dbReference type="GO" id="GO:0048476">
    <property type="term" value="C:Holliday junction resolvase complex"/>
    <property type="evidence" value="ECO:0007669"/>
    <property type="project" value="UniProtKB-UniRule"/>
</dbReference>
<evidence type="ECO:0000256" key="5">
    <source>
        <dbReference type="ARBA" id="ARBA00023204"/>
    </source>
</evidence>
<evidence type="ECO:0000259" key="7">
    <source>
        <dbReference type="SMART" id="SM00278"/>
    </source>
</evidence>
<dbReference type="GO" id="GO:0009379">
    <property type="term" value="C:Holliday junction helicase complex"/>
    <property type="evidence" value="ECO:0007669"/>
    <property type="project" value="InterPro"/>
</dbReference>
<dbReference type="CDD" id="cd14332">
    <property type="entry name" value="UBA_RuvA_C"/>
    <property type="match status" value="1"/>
</dbReference>
<keyword evidence="9" id="KW-1185">Reference proteome</keyword>
<dbReference type="RefSeq" id="WP_022173173.1">
    <property type="nucleotide sequence ID" value="NZ_JBQHQP010000001.1"/>
</dbReference>
<dbReference type="InterPro" id="IPR003583">
    <property type="entry name" value="Hlx-hairpin-Hlx_DNA-bd_motif"/>
</dbReference>
<dbReference type="InterPro" id="IPR013849">
    <property type="entry name" value="DNA_helicase_Holl-junc_RuvA_I"/>
</dbReference>
<evidence type="ECO:0000313" key="9">
    <source>
        <dbReference type="Proteomes" id="UP000440513"/>
    </source>
</evidence>
<keyword evidence="3 6" id="KW-0238">DNA-binding</keyword>
<dbReference type="Gene3D" id="1.10.150.20">
    <property type="entry name" value="5' to 3' exonuclease, C-terminal subdomain"/>
    <property type="match status" value="1"/>
</dbReference>
<dbReference type="InterPro" id="IPR036267">
    <property type="entry name" value="RuvA_C_sf"/>
</dbReference>
<dbReference type="GO" id="GO:0005524">
    <property type="term" value="F:ATP binding"/>
    <property type="evidence" value="ECO:0007669"/>
    <property type="project" value="InterPro"/>
</dbReference>
<dbReference type="EMBL" id="VUMS01000012">
    <property type="protein sequence ID" value="MST66678.1"/>
    <property type="molecule type" value="Genomic_DNA"/>
</dbReference>
<comment type="subcellular location">
    <subcellularLocation>
        <location evidence="6">Cytoplasm</location>
    </subcellularLocation>
</comment>
<dbReference type="Gene3D" id="1.10.8.10">
    <property type="entry name" value="DNA helicase RuvA subunit, C-terminal domain"/>
    <property type="match status" value="1"/>
</dbReference>
<protein>
    <recommendedName>
        <fullName evidence="6">Holliday junction branch migration complex subunit RuvA</fullName>
    </recommendedName>
</protein>
<dbReference type="GO" id="GO:0000400">
    <property type="term" value="F:four-way junction DNA binding"/>
    <property type="evidence" value="ECO:0007669"/>
    <property type="project" value="UniProtKB-UniRule"/>
</dbReference>
<keyword evidence="4 6" id="KW-0233">DNA recombination</keyword>